<feature type="region of interest" description="Disordered" evidence="1">
    <location>
        <begin position="1"/>
        <end position="69"/>
    </location>
</feature>
<dbReference type="Proteomes" id="UP000696485">
    <property type="component" value="Unassembled WGS sequence"/>
</dbReference>
<reference evidence="2" key="1">
    <citation type="journal article" date="2020" name="Fungal Divers.">
        <title>Resolving the Mortierellaceae phylogeny through synthesis of multi-gene phylogenetics and phylogenomics.</title>
        <authorList>
            <person name="Vandepol N."/>
            <person name="Liber J."/>
            <person name="Desiro A."/>
            <person name="Na H."/>
            <person name="Kennedy M."/>
            <person name="Barry K."/>
            <person name="Grigoriev I.V."/>
            <person name="Miller A.N."/>
            <person name="O'Donnell K."/>
            <person name="Stajich J.E."/>
            <person name="Bonito G."/>
        </authorList>
    </citation>
    <scope>NUCLEOTIDE SEQUENCE</scope>
    <source>
        <strain evidence="2">NVP1</strain>
    </source>
</reference>
<organism evidence="2 3">
    <name type="scientific">Podila minutissima</name>
    <dbReference type="NCBI Taxonomy" id="64525"/>
    <lineage>
        <taxon>Eukaryota</taxon>
        <taxon>Fungi</taxon>
        <taxon>Fungi incertae sedis</taxon>
        <taxon>Mucoromycota</taxon>
        <taxon>Mortierellomycotina</taxon>
        <taxon>Mortierellomycetes</taxon>
        <taxon>Mortierellales</taxon>
        <taxon>Mortierellaceae</taxon>
        <taxon>Podila</taxon>
    </lineage>
</organism>
<feature type="compositionally biased region" description="Polar residues" evidence="1">
    <location>
        <begin position="1"/>
        <end position="26"/>
    </location>
</feature>
<evidence type="ECO:0000256" key="1">
    <source>
        <dbReference type="SAM" id="MobiDB-lite"/>
    </source>
</evidence>
<dbReference type="EMBL" id="JAAAUY010001033">
    <property type="protein sequence ID" value="KAF9324754.1"/>
    <property type="molecule type" value="Genomic_DNA"/>
</dbReference>
<comment type="caution">
    <text evidence="2">The sequence shown here is derived from an EMBL/GenBank/DDBJ whole genome shotgun (WGS) entry which is preliminary data.</text>
</comment>
<sequence length="69" mass="7201">MNNNPSQTGGRSQGTAMTSEDASRIQSAADRNPSAPSATSEFKERAQSAAARNAESTSARNESAGDRKK</sequence>
<evidence type="ECO:0000313" key="2">
    <source>
        <dbReference type="EMBL" id="KAF9324754.1"/>
    </source>
</evidence>
<dbReference type="AlphaFoldDB" id="A0A9P5SFH7"/>
<evidence type="ECO:0008006" key="4">
    <source>
        <dbReference type="Google" id="ProtNLM"/>
    </source>
</evidence>
<proteinExistence type="predicted"/>
<name>A0A9P5SFH7_9FUNG</name>
<keyword evidence="3" id="KW-1185">Reference proteome</keyword>
<gene>
    <name evidence="2" type="ORF">BG006_000262</name>
</gene>
<protein>
    <recommendedName>
        <fullName evidence="4">SMP domain-containing protein</fullName>
    </recommendedName>
</protein>
<evidence type="ECO:0000313" key="3">
    <source>
        <dbReference type="Proteomes" id="UP000696485"/>
    </source>
</evidence>
<accession>A0A9P5SFH7</accession>